<reference evidence="2" key="1">
    <citation type="journal article" date="2005" name="Nature">
        <title>The map-based sequence of the rice genome.</title>
        <authorList>
            <consortium name="International rice genome sequencing project (IRGSP)"/>
            <person name="Matsumoto T."/>
            <person name="Wu J."/>
            <person name="Kanamori H."/>
            <person name="Katayose Y."/>
            <person name="Fujisawa M."/>
            <person name="Namiki N."/>
            <person name="Mizuno H."/>
            <person name="Yamamoto K."/>
            <person name="Antonio B.A."/>
            <person name="Baba T."/>
            <person name="Sakata K."/>
            <person name="Nagamura Y."/>
            <person name="Aoki H."/>
            <person name="Arikawa K."/>
            <person name="Arita K."/>
            <person name="Bito T."/>
            <person name="Chiden Y."/>
            <person name="Fujitsuka N."/>
            <person name="Fukunaka R."/>
            <person name="Hamada M."/>
            <person name="Harada C."/>
            <person name="Hayashi A."/>
            <person name="Hijishita S."/>
            <person name="Honda M."/>
            <person name="Hosokawa S."/>
            <person name="Ichikawa Y."/>
            <person name="Idonuma A."/>
            <person name="Iijima M."/>
            <person name="Ikeda M."/>
            <person name="Ikeno M."/>
            <person name="Ito K."/>
            <person name="Ito S."/>
            <person name="Ito T."/>
            <person name="Ito Y."/>
            <person name="Ito Y."/>
            <person name="Iwabuchi A."/>
            <person name="Kamiya K."/>
            <person name="Karasawa W."/>
            <person name="Kurita K."/>
            <person name="Katagiri S."/>
            <person name="Kikuta A."/>
            <person name="Kobayashi H."/>
            <person name="Kobayashi N."/>
            <person name="Machita K."/>
            <person name="Maehara T."/>
            <person name="Masukawa M."/>
            <person name="Mizubayashi T."/>
            <person name="Mukai Y."/>
            <person name="Nagasaki H."/>
            <person name="Nagata Y."/>
            <person name="Naito S."/>
            <person name="Nakashima M."/>
            <person name="Nakama Y."/>
            <person name="Nakamichi Y."/>
            <person name="Nakamura M."/>
            <person name="Meguro A."/>
            <person name="Negishi M."/>
            <person name="Ohta I."/>
            <person name="Ohta T."/>
            <person name="Okamoto M."/>
            <person name="Ono N."/>
            <person name="Saji S."/>
            <person name="Sakaguchi M."/>
            <person name="Sakai K."/>
            <person name="Shibata M."/>
            <person name="Shimokawa T."/>
            <person name="Song J."/>
            <person name="Takazaki Y."/>
            <person name="Terasawa K."/>
            <person name="Tsugane M."/>
            <person name="Tsuji K."/>
            <person name="Ueda S."/>
            <person name="Waki K."/>
            <person name="Yamagata H."/>
            <person name="Yamamoto M."/>
            <person name="Yamamoto S."/>
            <person name="Yamane H."/>
            <person name="Yoshiki S."/>
            <person name="Yoshihara R."/>
            <person name="Yukawa K."/>
            <person name="Zhong H."/>
            <person name="Yano M."/>
            <person name="Yuan Q."/>
            <person name="Ouyang S."/>
            <person name="Liu J."/>
            <person name="Jones K.M."/>
            <person name="Gansberger K."/>
            <person name="Moffat K."/>
            <person name="Hill J."/>
            <person name="Bera J."/>
            <person name="Fadrosh D."/>
            <person name="Jin S."/>
            <person name="Johri S."/>
            <person name="Kim M."/>
            <person name="Overton L."/>
            <person name="Reardon M."/>
            <person name="Tsitrin T."/>
            <person name="Vuong H."/>
            <person name="Weaver B."/>
            <person name="Ciecko A."/>
            <person name="Tallon L."/>
            <person name="Jackson J."/>
            <person name="Pai G."/>
            <person name="Aken S.V."/>
            <person name="Utterback T."/>
            <person name="Reidmuller S."/>
            <person name="Feldblyum T."/>
            <person name="Hsiao J."/>
            <person name="Zismann V."/>
            <person name="Iobst S."/>
            <person name="de Vazeille A.R."/>
            <person name="Buell C.R."/>
            <person name="Ying K."/>
            <person name="Li Y."/>
            <person name="Lu T."/>
            <person name="Huang Y."/>
            <person name="Zhao Q."/>
            <person name="Feng Q."/>
            <person name="Zhang L."/>
            <person name="Zhu J."/>
            <person name="Weng Q."/>
            <person name="Mu J."/>
            <person name="Lu Y."/>
            <person name="Fan D."/>
            <person name="Liu Y."/>
            <person name="Guan J."/>
            <person name="Zhang Y."/>
            <person name="Yu S."/>
            <person name="Liu X."/>
            <person name="Zhang Y."/>
            <person name="Hong G."/>
            <person name="Han B."/>
            <person name="Choisne N."/>
            <person name="Demange N."/>
            <person name="Orjeda G."/>
            <person name="Samain S."/>
            <person name="Cattolico L."/>
            <person name="Pelletier E."/>
            <person name="Couloux A."/>
            <person name="Segurens B."/>
            <person name="Wincker P."/>
            <person name="D'Hont A."/>
            <person name="Scarpelli C."/>
            <person name="Weissenbach J."/>
            <person name="Salanoubat M."/>
            <person name="Quetier F."/>
            <person name="Yu Y."/>
            <person name="Kim H.R."/>
            <person name="Rambo T."/>
            <person name="Currie J."/>
            <person name="Collura K."/>
            <person name="Luo M."/>
            <person name="Yang T."/>
            <person name="Ammiraju J.S.S."/>
            <person name="Engler F."/>
            <person name="Soderlund C."/>
            <person name="Wing R.A."/>
            <person name="Palmer L.E."/>
            <person name="de la Bastide M."/>
            <person name="Spiegel L."/>
            <person name="Nascimento L."/>
            <person name="Zutavern T."/>
            <person name="O'Shaughnessy A."/>
            <person name="Dike S."/>
            <person name="Dedhia N."/>
            <person name="Preston R."/>
            <person name="Balija V."/>
            <person name="McCombie W.R."/>
            <person name="Chow T."/>
            <person name="Chen H."/>
            <person name="Chung M."/>
            <person name="Chen C."/>
            <person name="Shaw J."/>
            <person name="Wu H."/>
            <person name="Hsiao K."/>
            <person name="Chao Y."/>
            <person name="Chu M."/>
            <person name="Cheng C."/>
            <person name="Hour A."/>
            <person name="Lee P."/>
            <person name="Lin S."/>
            <person name="Lin Y."/>
            <person name="Liou J."/>
            <person name="Liu S."/>
            <person name="Hsing Y."/>
            <person name="Raghuvanshi S."/>
            <person name="Mohanty A."/>
            <person name="Bharti A.K."/>
            <person name="Gaur A."/>
            <person name="Gupta V."/>
            <person name="Kumar D."/>
            <person name="Ravi V."/>
            <person name="Vij S."/>
            <person name="Kapur A."/>
            <person name="Khurana P."/>
            <person name="Khurana P."/>
            <person name="Khurana J.P."/>
            <person name="Tyagi A.K."/>
            <person name="Gaikwad K."/>
            <person name="Singh A."/>
            <person name="Dalal V."/>
            <person name="Srivastava S."/>
            <person name="Dixit A."/>
            <person name="Pal A.K."/>
            <person name="Ghazi I.A."/>
            <person name="Yadav M."/>
            <person name="Pandit A."/>
            <person name="Bhargava A."/>
            <person name="Sureshbabu K."/>
            <person name="Batra K."/>
            <person name="Sharma T.R."/>
            <person name="Mohapatra T."/>
            <person name="Singh N.K."/>
            <person name="Messing J."/>
            <person name="Nelson A.B."/>
            <person name="Fuks G."/>
            <person name="Kavchok S."/>
            <person name="Keizer G."/>
            <person name="Linton E."/>
            <person name="Llaca V."/>
            <person name="Song R."/>
            <person name="Tanyolac B."/>
            <person name="Young S."/>
            <person name="Ho-Il K."/>
            <person name="Hahn J.H."/>
            <person name="Sangsakoo G."/>
            <person name="Vanavichit A."/>
            <person name="de Mattos Luiz.A.T."/>
            <person name="Zimmer P.D."/>
            <person name="Malone G."/>
            <person name="Dellagostin O."/>
            <person name="de Oliveira A.C."/>
            <person name="Bevan M."/>
            <person name="Bancroft I."/>
            <person name="Minx P."/>
            <person name="Cordum H."/>
            <person name="Wilson R."/>
            <person name="Cheng Z."/>
            <person name="Jin W."/>
            <person name="Jiang J."/>
            <person name="Leong S.A."/>
            <person name="Iwama H."/>
            <person name="Gojobori T."/>
            <person name="Itoh T."/>
            <person name="Niimura Y."/>
            <person name="Fujii Y."/>
            <person name="Habara T."/>
            <person name="Sakai H."/>
            <person name="Sato Y."/>
            <person name="Wilson G."/>
            <person name="Kumar K."/>
            <person name="McCouch S."/>
            <person name="Juretic N."/>
            <person name="Hoen D."/>
            <person name="Wright S."/>
            <person name="Bruskiewich R."/>
            <person name="Bureau T."/>
            <person name="Miyao A."/>
            <person name="Hirochika H."/>
            <person name="Nishikawa T."/>
            <person name="Kadowaki K."/>
            <person name="Sugiura M."/>
            <person name="Burr B."/>
            <person name="Sasaki T."/>
        </authorList>
    </citation>
    <scope>NUCLEOTIDE SEQUENCE [LARGE SCALE GENOMIC DNA]</scope>
    <source>
        <strain evidence="2">cv. Nipponbare</strain>
    </source>
</reference>
<dbReference type="Proteomes" id="UP000059680">
    <property type="component" value="Chromosome 2"/>
</dbReference>
<proteinExistence type="predicted"/>
<dbReference type="InParanoid" id="A0A0P0VE37"/>
<accession>A0A0P0VE37</accession>
<sequence length="78" mass="9316">MPCTKKNFRCSIPQCHHLTNQINVRTGMPNALANPKSASFNELVRRSISRFWGFKSRWRTRCEWQYAMPRRICFNILL</sequence>
<reference evidence="1 2" key="2">
    <citation type="journal article" date="2013" name="Plant Cell Physiol.">
        <title>Rice Annotation Project Database (RAP-DB): an integrative and interactive database for rice genomics.</title>
        <authorList>
            <person name="Sakai H."/>
            <person name="Lee S.S."/>
            <person name="Tanaka T."/>
            <person name="Numa H."/>
            <person name="Kim J."/>
            <person name="Kawahara Y."/>
            <person name="Wakimoto H."/>
            <person name="Yang C.C."/>
            <person name="Iwamoto M."/>
            <person name="Abe T."/>
            <person name="Yamada Y."/>
            <person name="Muto A."/>
            <person name="Inokuchi H."/>
            <person name="Ikemura T."/>
            <person name="Matsumoto T."/>
            <person name="Sasaki T."/>
            <person name="Itoh T."/>
        </authorList>
    </citation>
    <scope>NUCLEOTIDE SEQUENCE [LARGE SCALE GENOMIC DNA]</scope>
    <source>
        <strain evidence="2">cv. Nipponbare</strain>
    </source>
</reference>
<evidence type="ECO:0000313" key="1">
    <source>
        <dbReference type="EMBL" id="BAS76731.1"/>
    </source>
</evidence>
<name>A0A0P0VE37_ORYSJ</name>
<dbReference type="Gramene" id="Os02t0123032-00">
    <property type="protein sequence ID" value="Os02t0123032-00"/>
    <property type="gene ID" value="Os02g0123032"/>
</dbReference>
<organism evidence="1 2">
    <name type="scientific">Oryza sativa subsp. japonica</name>
    <name type="common">Rice</name>
    <dbReference type="NCBI Taxonomy" id="39947"/>
    <lineage>
        <taxon>Eukaryota</taxon>
        <taxon>Viridiplantae</taxon>
        <taxon>Streptophyta</taxon>
        <taxon>Embryophyta</taxon>
        <taxon>Tracheophyta</taxon>
        <taxon>Spermatophyta</taxon>
        <taxon>Magnoliopsida</taxon>
        <taxon>Liliopsida</taxon>
        <taxon>Poales</taxon>
        <taxon>Poaceae</taxon>
        <taxon>BOP clade</taxon>
        <taxon>Oryzoideae</taxon>
        <taxon>Oryzeae</taxon>
        <taxon>Oryzinae</taxon>
        <taxon>Oryza</taxon>
        <taxon>Oryza sativa</taxon>
    </lineage>
</organism>
<reference evidence="1 2" key="3">
    <citation type="journal article" date="2013" name="Rice">
        <title>Improvement of the Oryza sativa Nipponbare reference genome using next generation sequence and optical map data.</title>
        <authorList>
            <person name="Kawahara Y."/>
            <person name="de la Bastide M."/>
            <person name="Hamilton J.P."/>
            <person name="Kanamori H."/>
            <person name="McCombie W.R."/>
            <person name="Ouyang S."/>
            <person name="Schwartz D.C."/>
            <person name="Tanaka T."/>
            <person name="Wu J."/>
            <person name="Zhou S."/>
            <person name="Childs K.L."/>
            <person name="Davidson R.M."/>
            <person name="Lin H."/>
            <person name="Quesada-Ocampo L."/>
            <person name="Vaillancourt B."/>
            <person name="Sakai H."/>
            <person name="Lee S.S."/>
            <person name="Kim J."/>
            <person name="Numa H."/>
            <person name="Itoh T."/>
            <person name="Buell C.R."/>
            <person name="Matsumoto T."/>
        </authorList>
    </citation>
    <scope>NUCLEOTIDE SEQUENCE [LARGE SCALE GENOMIC DNA]</scope>
    <source>
        <strain evidence="2">cv. Nipponbare</strain>
    </source>
</reference>
<keyword evidence="2" id="KW-1185">Reference proteome</keyword>
<dbReference type="PaxDb" id="39947-A0A0P0VE37"/>
<evidence type="ECO:0000313" key="2">
    <source>
        <dbReference type="Proteomes" id="UP000059680"/>
    </source>
</evidence>
<gene>
    <name evidence="1" type="ordered locus">Os02g0123032</name>
    <name evidence="1" type="ORF">OSNPB_020123032</name>
</gene>
<dbReference type="AlphaFoldDB" id="A0A0P0VE37"/>
<protein>
    <submittedName>
        <fullName evidence="1">Os02g0123032 protein</fullName>
    </submittedName>
</protein>
<dbReference type="EMBL" id="AP014958">
    <property type="protein sequence ID" value="BAS76731.1"/>
    <property type="molecule type" value="Genomic_DNA"/>
</dbReference>